<evidence type="ECO:0000256" key="1">
    <source>
        <dbReference type="ARBA" id="ARBA00004173"/>
    </source>
</evidence>
<dbReference type="AlphaFoldDB" id="A0A8H6PWR2"/>
<dbReference type="FunFam" id="2.40.50.140:FF:000128">
    <property type="entry name" value="50S ribosomal protein L2"/>
    <property type="match status" value="1"/>
</dbReference>
<evidence type="ECO:0000256" key="8">
    <source>
        <dbReference type="SAM" id="MobiDB-lite"/>
    </source>
</evidence>
<evidence type="ECO:0000256" key="6">
    <source>
        <dbReference type="ARBA" id="ARBA00037226"/>
    </source>
</evidence>
<dbReference type="PANTHER" id="PTHR13691">
    <property type="entry name" value="RIBOSOMAL PROTEIN L2"/>
    <property type="match status" value="1"/>
</dbReference>
<dbReference type="Proteomes" id="UP000630445">
    <property type="component" value="Unassembled WGS sequence"/>
</dbReference>
<feature type="domain" description="Large ribosomal subunit protein uL2 C-terminal" evidence="9">
    <location>
        <begin position="209"/>
        <end position="371"/>
    </location>
</feature>
<protein>
    <recommendedName>
        <fullName evidence="7">Large ribosomal subunit protein uL2m</fullName>
    </recommendedName>
</protein>
<comment type="function">
    <text evidence="6">Component of the mitochondrial ribosome (mitoribosome), a dedicated translation machinery responsible for the synthesis of mitochondrial genome-encoded proteins, including at least some of the essential transmembrane subunits of the mitochondrial respiratory chain. The mitoribosomes are attached to the mitochondrial inner membrane and translation products are cotranslationally integrated into the membrane.</text>
</comment>
<dbReference type="Gene3D" id="4.10.950.10">
    <property type="entry name" value="Ribosomal protein L2, domain 3"/>
    <property type="match status" value="1"/>
</dbReference>
<dbReference type="Proteomes" id="UP000662466">
    <property type="component" value="Unassembled WGS sequence"/>
</dbReference>
<dbReference type="InterPro" id="IPR002171">
    <property type="entry name" value="Ribosomal_uL2"/>
</dbReference>
<evidence type="ECO:0000256" key="7">
    <source>
        <dbReference type="ARBA" id="ARBA00069872"/>
    </source>
</evidence>
<dbReference type="GO" id="GO:0003723">
    <property type="term" value="F:RNA binding"/>
    <property type="evidence" value="ECO:0007669"/>
    <property type="project" value="TreeGrafter"/>
</dbReference>
<evidence type="ECO:0000256" key="5">
    <source>
        <dbReference type="ARBA" id="ARBA00023274"/>
    </source>
</evidence>
<dbReference type="PANTHER" id="PTHR13691:SF5">
    <property type="entry name" value="LARGE RIBOSOMAL SUBUNIT PROTEIN UL2M"/>
    <property type="match status" value="1"/>
</dbReference>
<evidence type="ECO:0000256" key="4">
    <source>
        <dbReference type="ARBA" id="ARBA00023128"/>
    </source>
</evidence>
<dbReference type="EMBL" id="JACBAD010002074">
    <property type="protein sequence ID" value="KAF7118202.1"/>
    <property type="molecule type" value="Genomic_DNA"/>
</dbReference>
<evidence type="ECO:0000256" key="2">
    <source>
        <dbReference type="ARBA" id="ARBA00005636"/>
    </source>
</evidence>
<evidence type="ECO:0000256" key="3">
    <source>
        <dbReference type="ARBA" id="ARBA00022980"/>
    </source>
</evidence>
<feature type="region of interest" description="Disordered" evidence="8">
    <location>
        <begin position="348"/>
        <end position="380"/>
    </location>
</feature>
<reference evidence="12" key="1">
    <citation type="submission" date="2020-06" db="EMBL/GenBank/DDBJ databases">
        <title>Draft genome sequences of strains closely related to Aspergillus parafelis and Aspergillus hiratsukae.</title>
        <authorList>
            <person name="Dos Santos R.A.C."/>
            <person name="Rivero-Menendez O."/>
            <person name="Steenwyk J.L."/>
            <person name="Mead M.E."/>
            <person name="Goldman G.H."/>
            <person name="Alastruey-Izquierdo A."/>
            <person name="Rokas A."/>
        </authorList>
    </citation>
    <scope>NUCLEOTIDE SEQUENCE</scope>
    <source>
        <strain evidence="11">CNM-CM5793</strain>
        <strain evidence="12">CNM-CM6106</strain>
    </source>
</reference>
<comment type="subcellular location">
    <subcellularLocation>
        <location evidence="1">Mitochondrion</location>
    </subcellularLocation>
</comment>
<proteinExistence type="inferred from homology"/>
<dbReference type="Gene3D" id="2.40.50.140">
    <property type="entry name" value="Nucleic acid-binding proteins"/>
    <property type="match status" value="1"/>
</dbReference>
<gene>
    <name evidence="11" type="ORF">CNMCM5793_007603</name>
    <name evidence="12" type="ORF">CNMCM6106_008780</name>
</gene>
<evidence type="ECO:0000313" key="12">
    <source>
        <dbReference type="EMBL" id="KAF7161632.1"/>
    </source>
</evidence>
<evidence type="ECO:0000259" key="9">
    <source>
        <dbReference type="SMART" id="SM01382"/>
    </source>
</evidence>
<dbReference type="EMBL" id="JACBAF010002243">
    <property type="protein sequence ID" value="KAF7161632.1"/>
    <property type="molecule type" value="Genomic_DNA"/>
</dbReference>
<dbReference type="FunFam" id="4.10.950.10:FF:000001">
    <property type="entry name" value="50S ribosomal protein L2"/>
    <property type="match status" value="1"/>
</dbReference>
<organism evidence="12 14">
    <name type="scientific">Aspergillus hiratsukae</name>
    <dbReference type="NCBI Taxonomy" id="1194566"/>
    <lineage>
        <taxon>Eukaryota</taxon>
        <taxon>Fungi</taxon>
        <taxon>Dikarya</taxon>
        <taxon>Ascomycota</taxon>
        <taxon>Pezizomycotina</taxon>
        <taxon>Eurotiomycetes</taxon>
        <taxon>Eurotiomycetidae</taxon>
        <taxon>Eurotiales</taxon>
        <taxon>Aspergillaceae</taxon>
        <taxon>Aspergillus</taxon>
        <taxon>Aspergillus subgen. Fumigati</taxon>
    </lineage>
</organism>
<dbReference type="SMART" id="SM01382">
    <property type="entry name" value="Ribosomal_L2_C"/>
    <property type="match status" value="1"/>
</dbReference>
<evidence type="ECO:0000313" key="11">
    <source>
        <dbReference type="EMBL" id="KAF7118202.1"/>
    </source>
</evidence>
<dbReference type="InterPro" id="IPR022669">
    <property type="entry name" value="Ribosomal_uL2_C"/>
</dbReference>
<keyword evidence="5" id="KW-0687">Ribonucleoprotein</keyword>
<name>A0A8H6PWR2_9EURO</name>
<feature type="region of interest" description="Disordered" evidence="8">
    <location>
        <begin position="257"/>
        <end position="284"/>
    </location>
</feature>
<dbReference type="GO" id="GO:0003735">
    <property type="term" value="F:structural constituent of ribosome"/>
    <property type="evidence" value="ECO:0007669"/>
    <property type="project" value="InterPro"/>
</dbReference>
<dbReference type="SMART" id="SM01383">
    <property type="entry name" value="Ribosomal_L2"/>
    <property type="match status" value="1"/>
</dbReference>
<dbReference type="GO" id="GO:0005762">
    <property type="term" value="C:mitochondrial large ribosomal subunit"/>
    <property type="evidence" value="ECO:0007669"/>
    <property type="project" value="TreeGrafter"/>
</dbReference>
<dbReference type="InterPro" id="IPR008991">
    <property type="entry name" value="Translation_prot_SH3-like_sf"/>
</dbReference>
<sequence length="404" mass="44741">MLQSRIFLTGLRLPFRCLSSVSSRAYATVIPEQEKTPVEDSSSSTFDPSIAFAPPPTRDDAGVLLRTYKPRTPGIRHLRRPVNDHLWKGRPVHKLTFPKRGQGKGGRNNTGRVTIRHRGGGHKRRIRIVDFARTAPGPHLVERIEHDPGRSAHIALVRSQETQKLSYILAAEGMRAGDVVQSYMSGIPEDLWKSMGGTVDPGVLAARTAWRGNCLPLHMIPVGTLIFNVGLRPGKGGQLCRSAGTYATVISKGSDTKTRANEVETQEDGTEVQKPLSQREKQKQERIAQHVTIRLQSGEIRLIHKDCCATVGVASNPNHQYRQLGKAGRSRWLNIRPTVRGLAMNAMDHPHGGGRGKSKGNVDPKSPWGLPAKSGYKTRPKWKINKAVVVPRVRNQGKRRRGYN</sequence>
<comment type="caution">
    <text evidence="12">The sequence shown here is derived from an EMBL/GenBank/DDBJ whole genome shotgun (WGS) entry which is preliminary data.</text>
</comment>
<evidence type="ECO:0000313" key="13">
    <source>
        <dbReference type="Proteomes" id="UP000630445"/>
    </source>
</evidence>
<evidence type="ECO:0000313" key="14">
    <source>
        <dbReference type="Proteomes" id="UP000662466"/>
    </source>
</evidence>
<feature type="region of interest" description="Disordered" evidence="8">
    <location>
        <begin position="95"/>
        <end position="119"/>
    </location>
</feature>
<dbReference type="Pfam" id="PF00181">
    <property type="entry name" value="Ribosomal_L2_N"/>
    <property type="match status" value="1"/>
</dbReference>
<accession>A0A8H6PWR2</accession>
<evidence type="ECO:0000259" key="10">
    <source>
        <dbReference type="SMART" id="SM01383"/>
    </source>
</evidence>
<dbReference type="InterPro" id="IPR014722">
    <property type="entry name" value="Rib_uL2_dom2"/>
</dbReference>
<dbReference type="SUPFAM" id="SSF50104">
    <property type="entry name" value="Translation proteins SH3-like domain"/>
    <property type="match status" value="1"/>
</dbReference>
<dbReference type="InterPro" id="IPR012340">
    <property type="entry name" value="NA-bd_OB-fold"/>
</dbReference>
<feature type="region of interest" description="Disordered" evidence="8">
    <location>
        <begin position="33"/>
        <end position="53"/>
    </location>
</feature>
<keyword evidence="13" id="KW-1185">Reference proteome</keyword>
<feature type="domain" description="Large ribosomal subunit protein uL2 RNA-binding" evidence="10">
    <location>
        <begin position="106"/>
        <end position="182"/>
    </location>
</feature>
<dbReference type="Pfam" id="PF03947">
    <property type="entry name" value="Ribosomal_L2_C"/>
    <property type="match status" value="1"/>
</dbReference>
<dbReference type="Gene3D" id="2.30.30.30">
    <property type="match status" value="1"/>
</dbReference>
<dbReference type="SUPFAM" id="SSF50249">
    <property type="entry name" value="Nucleic acid-binding proteins"/>
    <property type="match status" value="1"/>
</dbReference>
<keyword evidence="3" id="KW-0689">Ribosomal protein</keyword>
<comment type="similarity">
    <text evidence="2">Belongs to the universal ribosomal protein uL2 family.</text>
</comment>
<dbReference type="InterPro" id="IPR014726">
    <property type="entry name" value="Ribosomal_uL2_dom3"/>
</dbReference>
<keyword evidence="4" id="KW-0496">Mitochondrion</keyword>
<dbReference type="InterPro" id="IPR022666">
    <property type="entry name" value="Ribosomal_uL2_RNA-bd_dom"/>
</dbReference>
<dbReference type="GO" id="GO:0032543">
    <property type="term" value="P:mitochondrial translation"/>
    <property type="evidence" value="ECO:0007669"/>
    <property type="project" value="TreeGrafter"/>
</dbReference>
<dbReference type="OrthoDB" id="268576at2759"/>